<evidence type="ECO:0000256" key="7">
    <source>
        <dbReference type="PIRSR" id="PIRSR601461-2"/>
    </source>
</evidence>
<dbReference type="Gene3D" id="3.30.420.10">
    <property type="entry name" value="Ribonuclease H-like superfamily/Ribonuclease H"/>
    <property type="match status" value="1"/>
</dbReference>
<keyword evidence="7" id="KW-1015">Disulfide bond</keyword>
<evidence type="ECO:0000313" key="12">
    <source>
        <dbReference type="Proteomes" id="UP000015100"/>
    </source>
</evidence>
<dbReference type="GO" id="GO:0004523">
    <property type="term" value="F:RNA-DNA hybrid ribonuclease activity"/>
    <property type="evidence" value="ECO:0007669"/>
    <property type="project" value="InterPro"/>
</dbReference>
<dbReference type="GO" id="GO:0003676">
    <property type="term" value="F:nucleic acid binding"/>
    <property type="evidence" value="ECO:0007669"/>
    <property type="project" value="InterPro"/>
</dbReference>
<evidence type="ECO:0000256" key="8">
    <source>
        <dbReference type="SAM" id="MobiDB-lite"/>
    </source>
</evidence>
<keyword evidence="4" id="KW-0064">Aspartyl protease</keyword>
<dbReference type="PANTHER" id="PTHR47966">
    <property type="entry name" value="BETA-SITE APP-CLEAVING ENZYME, ISOFORM A-RELATED"/>
    <property type="match status" value="1"/>
</dbReference>
<keyword evidence="3" id="KW-0732">Signal</keyword>
<dbReference type="PROSITE" id="PS50879">
    <property type="entry name" value="RNASE_H_1"/>
    <property type="match status" value="1"/>
</dbReference>
<dbReference type="CDD" id="cd05474">
    <property type="entry name" value="SAP_like"/>
    <property type="match status" value="1"/>
</dbReference>
<dbReference type="SUPFAM" id="SSF53098">
    <property type="entry name" value="Ribonuclease H-like"/>
    <property type="match status" value="1"/>
</dbReference>
<accession>S8AQ26</accession>
<gene>
    <name evidence="11" type="ORF">H072_1003</name>
</gene>
<dbReference type="Gene3D" id="2.40.70.10">
    <property type="entry name" value="Acid Proteases"/>
    <property type="match status" value="2"/>
</dbReference>
<feature type="region of interest" description="Disordered" evidence="8">
    <location>
        <begin position="743"/>
        <end position="834"/>
    </location>
</feature>
<keyword evidence="12" id="KW-1185">Reference proteome</keyword>
<evidence type="ECO:0000259" key="9">
    <source>
        <dbReference type="PROSITE" id="PS50879"/>
    </source>
</evidence>
<organism evidence="11 12">
    <name type="scientific">Dactylellina haptotyla (strain CBS 200.50)</name>
    <name type="common">Nematode-trapping fungus</name>
    <name type="synonym">Monacrosporium haptotylum</name>
    <dbReference type="NCBI Taxonomy" id="1284197"/>
    <lineage>
        <taxon>Eukaryota</taxon>
        <taxon>Fungi</taxon>
        <taxon>Dikarya</taxon>
        <taxon>Ascomycota</taxon>
        <taxon>Pezizomycotina</taxon>
        <taxon>Orbiliomycetes</taxon>
        <taxon>Orbiliales</taxon>
        <taxon>Orbiliaceae</taxon>
        <taxon>Dactylellina</taxon>
    </lineage>
</organism>
<keyword evidence="2" id="KW-0645">Protease</keyword>
<name>S8AQ26_DACHA</name>
<dbReference type="GO" id="GO:0006508">
    <property type="term" value="P:proteolysis"/>
    <property type="evidence" value="ECO:0007669"/>
    <property type="project" value="UniProtKB-KW"/>
</dbReference>
<feature type="domain" description="RNase H type-1" evidence="9">
    <location>
        <begin position="134"/>
        <end position="310"/>
    </location>
</feature>
<feature type="compositionally biased region" description="Low complexity" evidence="8">
    <location>
        <begin position="754"/>
        <end position="834"/>
    </location>
</feature>
<dbReference type="PRINTS" id="PR00792">
    <property type="entry name" value="PEPSIN"/>
</dbReference>
<feature type="active site" evidence="6">
    <location>
        <position position="610"/>
    </location>
</feature>
<dbReference type="InterPro" id="IPR001461">
    <property type="entry name" value="Aspartic_peptidase_A1"/>
</dbReference>
<dbReference type="eggNOG" id="KOG1339">
    <property type="taxonomic scope" value="Eukaryota"/>
</dbReference>
<evidence type="ECO:0000256" key="1">
    <source>
        <dbReference type="ARBA" id="ARBA00007447"/>
    </source>
</evidence>
<dbReference type="SUPFAM" id="SSF50630">
    <property type="entry name" value="Acid proteases"/>
    <property type="match status" value="1"/>
</dbReference>
<dbReference type="InterPro" id="IPR002156">
    <property type="entry name" value="RNaseH_domain"/>
</dbReference>
<dbReference type="Pfam" id="PF00026">
    <property type="entry name" value="Asp"/>
    <property type="match status" value="1"/>
</dbReference>
<sequence>MSAILEHDELIAYSSGRAVCASHGLRICGKCCVDFSFLPSDEEEPDDGDDERVFVLGGAAARFMPQWDDEVLGPANTFRIEKDYNNPPKPTAPDQLQSHYCTECELTWLVGKEGLEAATGHPSHHTLYHEYQGTSRSLLVYIDGACPRNGLNATKSAIGVHFGPQSSHNHSQMLNDPDPTSQKAEITAAIEAMRYVRTVVVPRRKSLVQAASRGNSSHAIQKANKFRLILSTDSSYLVDCTCNHMNKWVFDKVGQVWKNGQGKVIQNGEGFRKIREEVESLSMVGIQVAWYQIPRRFNADADRLANQALNAVMDEKQIFNLVQPTSFTNPRIDKMWALIYCLAVISLVANVEALQVFSLPITKVELQSEAVRRIHKRHVSSPLLNKYPYFVVDLAIGTPPQRLQAQLDTGSSDLVVLTDVSDFCTANITACNIYGTYNANSSVTYEYFASDLSIAYLSGEGATGDYANDTVTVGSATLDNYYFGIMYNSTVSTSILGVSFDRLEFGAYLDPPRFYRNFPLALVDTGYIPSAAFSLYLNNIQDQSAGGSIIFGGIDTEKYCGPLVKVPLVAGSFLGITEYTVDLQGVSGTRDGKPVVFPAGAASLGPTLLDSGTSLVILPDDLANEILTFLNATLKPGDILPKVSCNVMMEDISFNFKFDAITINVPITQVVGIPDENNLCFVGISPGSVFGDSSTTLLGDTFLSSAYTVFDIDNKNIYLAQAKFNAARENIVQIEAGVNGVPQPNGGCDGNPVTSTTTQSTTRTTTRTTTRSTTRITTRTTTRSTTRSSTRSTTRTTTRTATRTTTRTTTRPTSRATTKCTVKPTPKPTTTRKTATNTVPKCYRNNCYHALAREKATAVKLCSQLKKGSKTCSTPSRIASACNGKKSQILSACSCLPTVSNYHP</sequence>
<comment type="similarity">
    <text evidence="1">Belongs to the peptidase A1 family.</text>
</comment>
<evidence type="ECO:0008006" key="13">
    <source>
        <dbReference type="Google" id="ProtNLM"/>
    </source>
</evidence>
<reference evidence="11 12" key="1">
    <citation type="journal article" date="2013" name="PLoS Genet.">
        <title>Genomic mechanisms accounting for the adaptation to parasitism in nematode-trapping fungi.</title>
        <authorList>
            <person name="Meerupati T."/>
            <person name="Andersson K.M."/>
            <person name="Friman E."/>
            <person name="Kumar D."/>
            <person name="Tunlid A."/>
            <person name="Ahren D."/>
        </authorList>
    </citation>
    <scope>NUCLEOTIDE SEQUENCE [LARGE SCALE GENOMIC DNA]</scope>
    <source>
        <strain evidence="11 12">CBS 200.50</strain>
    </source>
</reference>
<dbReference type="AlphaFoldDB" id="S8AQ26"/>
<evidence type="ECO:0000256" key="6">
    <source>
        <dbReference type="PIRSR" id="PIRSR601461-1"/>
    </source>
</evidence>
<feature type="disulfide bond" evidence="7">
    <location>
        <begin position="645"/>
        <end position="680"/>
    </location>
</feature>
<dbReference type="InterPro" id="IPR033121">
    <property type="entry name" value="PEPTIDASE_A1"/>
</dbReference>
<dbReference type="GO" id="GO:0004190">
    <property type="term" value="F:aspartic-type endopeptidase activity"/>
    <property type="evidence" value="ECO:0007669"/>
    <property type="project" value="UniProtKB-KW"/>
</dbReference>
<keyword evidence="5" id="KW-0378">Hydrolase</keyword>
<dbReference type="PROSITE" id="PS51767">
    <property type="entry name" value="PEPTIDASE_A1"/>
    <property type="match status" value="1"/>
</dbReference>
<dbReference type="InterPro" id="IPR036397">
    <property type="entry name" value="RNaseH_sf"/>
</dbReference>
<proteinExistence type="inferred from homology"/>
<feature type="active site" evidence="6">
    <location>
        <position position="408"/>
    </location>
</feature>
<dbReference type="STRING" id="1284197.S8AQ26"/>
<dbReference type="PANTHER" id="PTHR47966:SF65">
    <property type="entry name" value="ASPARTIC-TYPE ENDOPEPTIDASE"/>
    <property type="match status" value="1"/>
</dbReference>
<dbReference type="InterPro" id="IPR033876">
    <property type="entry name" value="SAP-like"/>
</dbReference>
<dbReference type="EMBL" id="AQGS01000024">
    <property type="protein sequence ID" value="EPS45060.1"/>
    <property type="molecule type" value="Genomic_DNA"/>
</dbReference>
<dbReference type="Proteomes" id="UP000015100">
    <property type="component" value="Unassembled WGS sequence"/>
</dbReference>
<evidence type="ECO:0000313" key="11">
    <source>
        <dbReference type="EMBL" id="EPS45060.1"/>
    </source>
</evidence>
<evidence type="ECO:0000256" key="5">
    <source>
        <dbReference type="ARBA" id="ARBA00022801"/>
    </source>
</evidence>
<dbReference type="eggNOG" id="KOG3752">
    <property type="taxonomic scope" value="Eukaryota"/>
</dbReference>
<feature type="domain" description="Peptidase A1" evidence="10">
    <location>
        <begin position="390"/>
        <end position="720"/>
    </location>
</feature>
<protein>
    <recommendedName>
        <fullName evidence="13">Peptidase A1 domain-containing protein</fullName>
    </recommendedName>
</protein>
<comment type="caution">
    <text evidence="11">The sequence shown here is derived from an EMBL/GenBank/DDBJ whole genome shotgun (WGS) entry which is preliminary data.</text>
</comment>
<evidence type="ECO:0000259" key="10">
    <source>
        <dbReference type="PROSITE" id="PS51767"/>
    </source>
</evidence>
<dbReference type="HOGENOM" id="CLU_320785_0_0_1"/>
<dbReference type="OrthoDB" id="245563at2759"/>
<dbReference type="InterPro" id="IPR021109">
    <property type="entry name" value="Peptidase_aspartic_dom_sf"/>
</dbReference>
<dbReference type="InterPro" id="IPR012337">
    <property type="entry name" value="RNaseH-like_sf"/>
</dbReference>
<evidence type="ECO:0000256" key="3">
    <source>
        <dbReference type="ARBA" id="ARBA00022729"/>
    </source>
</evidence>
<evidence type="ECO:0000256" key="2">
    <source>
        <dbReference type="ARBA" id="ARBA00022670"/>
    </source>
</evidence>
<reference evidence="12" key="2">
    <citation type="submission" date="2013-04" db="EMBL/GenBank/DDBJ databases">
        <title>Genomic mechanisms accounting for the adaptation to parasitism in nematode-trapping fungi.</title>
        <authorList>
            <person name="Ahren D.G."/>
        </authorList>
    </citation>
    <scope>NUCLEOTIDE SEQUENCE [LARGE SCALE GENOMIC DNA]</scope>
    <source>
        <strain evidence="12">CBS 200.50</strain>
    </source>
</reference>
<evidence type="ECO:0000256" key="4">
    <source>
        <dbReference type="ARBA" id="ARBA00022750"/>
    </source>
</evidence>
<dbReference type="CDD" id="cd13934">
    <property type="entry name" value="RNase_H_Dikarya_like"/>
    <property type="match status" value="1"/>
</dbReference>